<dbReference type="GO" id="GO:0016116">
    <property type="term" value="P:carotenoid metabolic process"/>
    <property type="evidence" value="ECO:0007669"/>
    <property type="project" value="InterPro"/>
</dbReference>
<dbReference type="InterPro" id="IPR045892">
    <property type="entry name" value="CrtISO-like"/>
</dbReference>
<dbReference type="PANTHER" id="PTHR46313">
    <property type="match status" value="1"/>
</dbReference>
<dbReference type="OrthoDB" id="9814556at2"/>
<evidence type="ECO:0000313" key="2">
    <source>
        <dbReference type="Proteomes" id="UP000199337"/>
    </source>
</evidence>
<dbReference type="Proteomes" id="UP000199337">
    <property type="component" value="Unassembled WGS sequence"/>
</dbReference>
<evidence type="ECO:0008006" key="3">
    <source>
        <dbReference type="Google" id="ProtNLM"/>
    </source>
</evidence>
<keyword evidence="2" id="KW-1185">Reference proteome</keyword>
<organism evidence="1 2">
    <name type="scientific">Desulfotruncus arcticus DSM 17038</name>
    <dbReference type="NCBI Taxonomy" id="1121424"/>
    <lineage>
        <taxon>Bacteria</taxon>
        <taxon>Bacillati</taxon>
        <taxon>Bacillota</taxon>
        <taxon>Clostridia</taxon>
        <taxon>Eubacteriales</taxon>
        <taxon>Desulfallaceae</taxon>
        <taxon>Desulfotruncus</taxon>
    </lineage>
</organism>
<reference evidence="2" key="1">
    <citation type="submission" date="2016-10" db="EMBL/GenBank/DDBJ databases">
        <authorList>
            <person name="Varghese N."/>
            <person name="Submissions S."/>
        </authorList>
    </citation>
    <scope>NUCLEOTIDE SEQUENCE [LARGE SCALE GENOMIC DNA]</scope>
    <source>
        <strain evidence="2">DSM 17038</strain>
    </source>
</reference>
<name>A0A1I2UP25_9FIRM</name>
<protein>
    <recommendedName>
        <fullName evidence="3">Flavin containing amine oxidoreductase</fullName>
    </recommendedName>
</protein>
<dbReference type="AlphaFoldDB" id="A0A1I2UP25"/>
<dbReference type="PANTHER" id="PTHR46313:SF3">
    <property type="entry name" value="PROLYCOPENE ISOMERASE, CHLOROPLASTIC"/>
    <property type="match status" value="1"/>
</dbReference>
<dbReference type="EMBL" id="FOOX01000009">
    <property type="protein sequence ID" value="SFG78924.1"/>
    <property type="molecule type" value="Genomic_DNA"/>
</dbReference>
<dbReference type="STRING" id="341036.SAMN05660649_02731"/>
<evidence type="ECO:0000313" key="1">
    <source>
        <dbReference type="EMBL" id="SFG78924.1"/>
    </source>
</evidence>
<sequence>MINCLLATELYMPSLITGSVKRSRLGKYVDQSTRERYNRWPIFWPIHLVSFGIARQFPNEPSETIILLKESVNTGDKEAFHAYLRIFNHDNSLAPEGKTVVQALLETDFNHWYNLQEDRFLYETEKARVANDVLRRLEALYPGISSLVEMTDVAAPYTFWRYTRNHRGSFEGWLPTPEAVRTVIPKTLPGLANFYMAGQWVQPGGGVQLSINSGRDLVKTLCEQGRKEFSTRG</sequence>
<gene>
    <name evidence="1" type="ORF">SAMN05660649_02731</name>
</gene>
<dbReference type="RefSeq" id="WP_092471932.1">
    <property type="nucleotide sequence ID" value="NZ_FOOX01000009.1"/>
</dbReference>
<proteinExistence type="predicted"/>
<accession>A0A1I2UP25</accession>